<evidence type="ECO:0000259" key="2">
    <source>
        <dbReference type="Pfam" id="PF16571"/>
    </source>
</evidence>
<dbReference type="CDD" id="cd16342">
    <property type="entry name" value="FusC_FusB"/>
    <property type="match status" value="1"/>
</dbReference>
<evidence type="ECO:0000259" key="1">
    <source>
        <dbReference type="Pfam" id="PF07299"/>
    </source>
</evidence>
<dbReference type="InterPro" id="IPR010841">
    <property type="entry name" value="EF-G-binding_N"/>
</dbReference>
<proteinExistence type="predicted"/>
<dbReference type="Gene3D" id="1.20.1280.250">
    <property type="match status" value="1"/>
</dbReference>
<evidence type="ECO:0000313" key="3">
    <source>
        <dbReference type="EMBL" id="MDN4495158.1"/>
    </source>
</evidence>
<protein>
    <submittedName>
        <fullName evidence="3">FusB/FusC family EF-G-binding protein</fullName>
    </submittedName>
</protein>
<dbReference type="InterPro" id="IPR038344">
    <property type="entry name" value="EF-G_N_sf"/>
</dbReference>
<dbReference type="RefSeq" id="WP_301139478.1">
    <property type="nucleotide sequence ID" value="NZ_JAUHTQ010000017.1"/>
</dbReference>
<keyword evidence="4" id="KW-1185">Reference proteome</keyword>
<gene>
    <name evidence="3" type="ORF">QYB95_16510</name>
</gene>
<feature type="domain" description="Elongation factor G-binding protein N-terminal" evidence="1">
    <location>
        <begin position="3"/>
        <end position="85"/>
    </location>
</feature>
<dbReference type="EMBL" id="JAUHTQ010000017">
    <property type="protein sequence ID" value="MDN4495158.1"/>
    <property type="molecule type" value="Genomic_DNA"/>
</dbReference>
<organism evidence="3 4">
    <name type="scientific">Ureibacillus aquaedulcis</name>
    <dbReference type="NCBI Taxonomy" id="3058421"/>
    <lineage>
        <taxon>Bacteria</taxon>
        <taxon>Bacillati</taxon>
        <taxon>Bacillota</taxon>
        <taxon>Bacilli</taxon>
        <taxon>Bacillales</taxon>
        <taxon>Caryophanaceae</taxon>
        <taxon>Ureibacillus</taxon>
    </lineage>
</organism>
<name>A0ABT8GUR2_9BACL</name>
<evidence type="ECO:0000313" key="4">
    <source>
        <dbReference type="Proteomes" id="UP001172743"/>
    </source>
</evidence>
<reference evidence="3" key="1">
    <citation type="submission" date="2023-07" db="EMBL/GenBank/DDBJ databases">
        <title>Ureibacillus sp. isolated from freshwater well.</title>
        <authorList>
            <person name="Kirdat K."/>
            <person name="Bhatt A."/>
            <person name="Teware R."/>
            <person name="Bhavsar Y."/>
            <person name="Yadav A."/>
        </authorList>
    </citation>
    <scope>NUCLEOTIDE SEQUENCE</scope>
    <source>
        <strain evidence="3">BA0131</strain>
    </source>
</reference>
<dbReference type="Pfam" id="PF07299">
    <property type="entry name" value="EF-G-binding_N"/>
    <property type="match status" value="1"/>
</dbReference>
<comment type="caution">
    <text evidence="3">The sequence shown here is derived from an EMBL/GenBank/DDBJ whole genome shotgun (WGS) entry which is preliminary data.</text>
</comment>
<dbReference type="InterPro" id="IPR032330">
    <property type="entry name" value="EF-G-binding_C"/>
</dbReference>
<dbReference type="Proteomes" id="UP001172743">
    <property type="component" value="Unassembled WGS sequence"/>
</dbReference>
<feature type="domain" description="Elongation factor G-binding protein C-terminal treble-clef zinc-finger" evidence="2">
    <location>
        <begin position="100"/>
        <end position="194"/>
    </location>
</feature>
<sequence length="210" mass="24245">MYFMTPEQYQFVKKQAKKILNTYTTSKDQKVIQAIQALVQEEIDGKITFLEIQQQLVLQPIFDIQSKEQLELFLKEIKQYVEPFKQPTEAELKKLFPKDKKLKLPKLEMFDWQETSYLSWLDSGTNRKYIVYREDGNLKGVRGTFSNSAKVGICSVCNQHAKVGMLLVAKKGTDMGTYTKKGNYICEDSAACNEALSDLDKFTNFVHNLN</sequence>
<accession>A0ABT8GUR2</accession>
<dbReference type="Pfam" id="PF16571">
    <property type="entry name" value="FBP_C"/>
    <property type="match status" value="1"/>
</dbReference>